<sequence length="196" mass="22038">MRRLTSRRRRRWLWRWRSNPLRRRDDVVETWIVLAMWVVIGLGGTLVGVVTAQAAEASFAQLRHDRHSARVVLVENTTRAVQTGEGATYRHVRAKVRWTAPDGSVRTGRAPVDSGRNAGSRVTVWLDSNGQFTEKPPAAKAAAVEAGTLGTGAALAFGGLVFAAGRLAQWRLDQRRYDRWGREWDQVGPRWGRRTT</sequence>
<evidence type="ECO:0008006" key="3">
    <source>
        <dbReference type="Google" id="ProtNLM"/>
    </source>
</evidence>
<gene>
    <name evidence="1" type="ORF">ACEG43_04855</name>
</gene>
<evidence type="ECO:0000313" key="1">
    <source>
        <dbReference type="EMBL" id="MFA3835518.1"/>
    </source>
</evidence>
<dbReference type="RefSeq" id="WP_372561510.1">
    <property type="nucleotide sequence ID" value="NZ_JBGOSP010000002.1"/>
</dbReference>
<evidence type="ECO:0000313" key="2">
    <source>
        <dbReference type="Proteomes" id="UP001571476"/>
    </source>
</evidence>
<dbReference type="EMBL" id="JBGOSP010000002">
    <property type="protein sequence ID" value="MFA3835518.1"/>
    <property type="molecule type" value="Genomic_DNA"/>
</dbReference>
<dbReference type="PANTHER" id="PTHR42305:SF1">
    <property type="entry name" value="MEMBRANE PROTEIN RV1733C-RELATED"/>
    <property type="match status" value="1"/>
</dbReference>
<name>A0ABV4SB02_9ACTN</name>
<dbReference type="PANTHER" id="PTHR42305">
    <property type="entry name" value="MEMBRANE PROTEIN RV1733C-RELATED"/>
    <property type="match status" value="1"/>
</dbReference>
<reference evidence="1 2" key="1">
    <citation type="submission" date="2024-08" db="EMBL/GenBank/DDBJ databases">
        <title>Genome sequence of Streptomyces aureus CACIA-1.46HGO.</title>
        <authorList>
            <person name="Evangelista-Martinez Z."/>
        </authorList>
    </citation>
    <scope>NUCLEOTIDE SEQUENCE [LARGE SCALE GENOMIC DNA]</scope>
    <source>
        <strain evidence="1 2">CACIA-1.46HGO</strain>
    </source>
</reference>
<comment type="caution">
    <text evidence="1">The sequence shown here is derived from an EMBL/GenBank/DDBJ whole genome shotgun (WGS) entry which is preliminary data.</text>
</comment>
<dbReference type="InterPro" id="IPR039708">
    <property type="entry name" value="MT1774/Rv1733c-like"/>
</dbReference>
<proteinExistence type="predicted"/>
<protein>
    <recommendedName>
        <fullName evidence="3">Integral membrane protein</fullName>
    </recommendedName>
</protein>
<accession>A0ABV4SB02</accession>
<dbReference type="Proteomes" id="UP001571476">
    <property type="component" value="Unassembled WGS sequence"/>
</dbReference>
<organism evidence="1 2">
    <name type="scientific">Streptomyces aureus</name>
    <dbReference type="NCBI Taxonomy" id="193461"/>
    <lineage>
        <taxon>Bacteria</taxon>
        <taxon>Bacillati</taxon>
        <taxon>Actinomycetota</taxon>
        <taxon>Actinomycetes</taxon>
        <taxon>Kitasatosporales</taxon>
        <taxon>Streptomycetaceae</taxon>
        <taxon>Streptomyces</taxon>
    </lineage>
</organism>
<keyword evidence="2" id="KW-1185">Reference proteome</keyword>